<dbReference type="InterPro" id="IPR035979">
    <property type="entry name" value="RBD_domain_sf"/>
</dbReference>
<evidence type="ECO:0000256" key="3">
    <source>
        <dbReference type="ARBA" id="ARBA00023187"/>
    </source>
</evidence>
<dbReference type="Gene3D" id="3.30.70.330">
    <property type="match status" value="1"/>
</dbReference>
<gene>
    <name evidence="7" type="ORF">SLEP1_g52803</name>
</gene>
<feature type="region of interest" description="Disordered" evidence="5">
    <location>
        <begin position="223"/>
        <end position="255"/>
    </location>
</feature>
<name>A0AAV5M8I6_9ROSI</name>
<evidence type="ECO:0000256" key="4">
    <source>
        <dbReference type="PROSITE-ProRule" id="PRU00176"/>
    </source>
</evidence>
<keyword evidence="3" id="KW-0508">mRNA splicing</keyword>
<reference evidence="7 8" key="1">
    <citation type="journal article" date="2021" name="Commun. Biol.">
        <title>The genome of Shorea leprosula (Dipterocarpaceae) highlights the ecological relevance of drought in aseasonal tropical rainforests.</title>
        <authorList>
            <person name="Ng K.K.S."/>
            <person name="Kobayashi M.J."/>
            <person name="Fawcett J.A."/>
            <person name="Hatakeyama M."/>
            <person name="Paape T."/>
            <person name="Ng C.H."/>
            <person name="Ang C.C."/>
            <person name="Tnah L.H."/>
            <person name="Lee C.T."/>
            <person name="Nishiyama T."/>
            <person name="Sese J."/>
            <person name="O'Brien M.J."/>
            <person name="Copetti D."/>
            <person name="Mohd Noor M.I."/>
            <person name="Ong R.C."/>
            <person name="Putra M."/>
            <person name="Sireger I.Z."/>
            <person name="Indrioko S."/>
            <person name="Kosugi Y."/>
            <person name="Izuno A."/>
            <person name="Isagi Y."/>
            <person name="Lee S.L."/>
            <person name="Shimizu K.K."/>
        </authorList>
    </citation>
    <scope>NUCLEOTIDE SEQUENCE [LARGE SCALE GENOMIC DNA]</scope>
    <source>
        <strain evidence="7">214</strain>
    </source>
</reference>
<evidence type="ECO:0000259" key="6">
    <source>
        <dbReference type="PROSITE" id="PS50102"/>
    </source>
</evidence>
<dbReference type="InterPro" id="IPR050907">
    <property type="entry name" value="SRSF"/>
</dbReference>
<dbReference type="EMBL" id="BPVZ01000198">
    <property type="protein sequence ID" value="GKV45752.1"/>
    <property type="molecule type" value="Genomic_DNA"/>
</dbReference>
<evidence type="ECO:0000256" key="2">
    <source>
        <dbReference type="ARBA" id="ARBA00022728"/>
    </source>
</evidence>
<dbReference type="PANTHER" id="PTHR23147">
    <property type="entry name" value="SERINE/ARGININE RICH SPLICING FACTOR"/>
    <property type="match status" value="1"/>
</dbReference>
<feature type="compositionally biased region" description="Basic and acidic residues" evidence="5">
    <location>
        <begin position="1"/>
        <end position="10"/>
    </location>
</feature>
<evidence type="ECO:0000313" key="7">
    <source>
        <dbReference type="EMBL" id="GKV45752.1"/>
    </source>
</evidence>
<organism evidence="7 8">
    <name type="scientific">Rubroshorea leprosula</name>
    <dbReference type="NCBI Taxonomy" id="152421"/>
    <lineage>
        <taxon>Eukaryota</taxon>
        <taxon>Viridiplantae</taxon>
        <taxon>Streptophyta</taxon>
        <taxon>Embryophyta</taxon>
        <taxon>Tracheophyta</taxon>
        <taxon>Spermatophyta</taxon>
        <taxon>Magnoliopsida</taxon>
        <taxon>eudicotyledons</taxon>
        <taxon>Gunneridae</taxon>
        <taxon>Pentapetalae</taxon>
        <taxon>rosids</taxon>
        <taxon>malvids</taxon>
        <taxon>Malvales</taxon>
        <taxon>Dipterocarpaceae</taxon>
        <taxon>Rubroshorea</taxon>
    </lineage>
</organism>
<keyword evidence="4" id="KW-0694">RNA-binding</keyword>
<evidence type="ECO:0000313" key="8">
    <source>
        <dbReference type="Proteomes" id="UP001054252"/>
    </source>
</evidence>
<dbReference type="Proteomes" id="UP001054252">
    <property type="component" value="Unassembled WGS sequence"/>
</dbReference>
<dbReference type="SMART" id="SM00360">
    <property type="entry name" value="RRM"/>
    <property type="match status" value="1"/>
</dbReference>
<evidence type="ECO:0000256" key="1">
    <source>
        <dbReference type="ARBA" id="ARBA00022664"/>
    </source>
</evidence>
<sequence>MRERGRERVRASGYRSRAGRSSQGNEKERYRGRSRQQRISSVGKRRTTIDYVQDKKSQFGGAYNKGLYNQATPFFFTNFPEEWSYAEMWRTFSQFGRVYAIYSPRRRNRNGNRFGFVRFLDVKDKKELERKLDQIWVGDRKLWVNIPHFDALQKKEMERRNPQGEDLRIPLNPCPNIQGRSFADVVKGSRGIDSRMVWQEKGPGENWQGMEYKESTGEILCHAPEPKSEARQTPCTRETGPTNAQGSKLTQQNQF</sequence>
<keyword evidence="1" id="KW-0507">mRNA processing</keyword>
<feature type="compositionally biased region" description="Polar residues" evidence="5">
    <location>
        <begin position="231"/>
        <end position="255"/>
    </location>
</feature>
<keyword evidence="8" id="KW-1185">Reference proteome</keyword>
<keyword evidence="2" id="KW-0747">Spliceosome</keyword>
<evidence type="ECO:0000256" key="5">
    <source>
        <dbReference type="SAM" id="MobiDB-lite"/>
    </source>
</evidence>
<dbReference type="GO" id="GO:0003723">
    <property type="term" value="F:RNA binding"/>
    <property type="evidence" value="ECO:0007669"/>
    <property type="project" value="UniProtKB-UniRule"/>
</dbReference>
<feature type="region of interest" description="Disordered" evidence="5">
    <location>
        <begin position="1"/>
        <end position="47"/>
    </location>
</feature>
<dbReference type="InterPro" id="IPR012677">
    <property type="entry name" value="Nucleotide-bd_a/b_plait_sf"/>
</dbReference>
<dbReference type="SUPFAM" id="SSF54928">
    <property type="entry name" value="RNA-binding domain, RBD"/>
    <property type="match status" value="1"/>
</dbReference>
<dbReference type="AlphaFoldDB" id="A0AAV5M8I6"/>
<dbReference type="InterPro" id="IPR000504">
    <property type="entry name" value="RRM_dom"/>
</dbReference>
<feature type="compositionally biased region" description="Low complexity" evidence="5">
    <location>
        <begin position="11"/>
        <end position="22"/>
    </location>
</feature>
<dbReference type="PROSITE" id="PS50102">
    <property type="entry name" value="RRM"/>
    <property type="match status" value="1"/>
</dbReference>
<proteinExistence type="predicted"/>
<dbReference type="GO" id="GO:0006397">
    <property type="term" value="P:mRNA processing"/>
    <property type="evidence" value="ECO:0007669"/>
    <property type="project" value="UniProtKB-KW"/>
</dbReference>
<dbReference type="GO" id="GO:0008380">
    <property type="term" value="P:RNA splicing"/>
    <property type="evidence" value="ECO:0007669"/>
    <property type="project" value="UniProtKB-KW"/>
</dbReference>
<feature type="domain" description="RRM" evidence="6">
    <location>
        <begin position="72"/>
        <end position="149"/>
    </location>
</feature>
<comment type="caution">
    <text evidence="7">The sequence shown here is derived from an EMBL/GenBank/DDBJ whole genome shotgun (WGS) entry which is preliminary data.</text>
</comment>
<accession>A0AAV5M8I6</accession>
<protein>
    <recommendedName>
        <fullName evidence="6">RRM domain-containing protein</fullName>
    </recommendedName>
</protein>
<dbReference type="Pfam" id="PF00076">
    <property type="entry name" value="RRM_1"/>
    <property type="match status" value="1"/>
</dbReference>
<dbReference type="GO" id="GO:0005681">
    <property type="term" value="C:spliceosomal complex"/>
    <property type="evidence" value="ECO:0007669"/>
    <property type="project" value="UniProtKB-KW"/>
</dbReference>